<evidence type="ECO:0000313" key="3">
    <source>
        <dbReference type="Proteomes" id="UP000799118"/>
    </source>
</evidence>
<evidence type="ECO:0000256" key="1">
    <source>
        <dbReference type="SAM" id="MobiDB-lite"/>
    </source>
</evidence>
<dbReference type="AlphaFoldDB" id="A0A6A4GU75"/>
<organism evidence="2 3">
    <name type="scientific">Gymnopus androsaceus JB14</name>
    <dbReference type="NCBI Taxonomy" id="1447944"/>
    <lineage>
        <taxon>Eukaryota</taxon>
        <taxon>Fungi</taxon>
        <taxon>Dikarya</taxon>
        <taxon>Basidiomycota</taxon>
        <taxon>Agaricomycotina</taxon>
        <taxon>Agaricomycetes</taxon>
        <taxon>Agaricomycetidae</taxon>
        <taxon>Agaricales</taxon>
        <taxon>Marasmiineae</taxon>
        <taxon>Omphalotaceae</taxon>
        <taxon>Gymnopus</taxon>
    </lineage>
</organism>
<feature type="region of interest" description="Disordered" evidence="1">
    <location>
        <begin position="64"/>
        <end position="88"/>
    </location>
</feature>
<keyword evidence="3" id="KW-1185">Reference proteome</keyword>
<protein>
    <submittedName>
        <fullName evidence="2">Uncharacterized protein</fullName>
    </submittedName>
</protein>
<dbReference type="EMBL" id="ML769716">
    <property type="protein sequence ID" value="KAE9388996.1"/>
    <property type="molecule type" value="Genomic_DNA"/>
</dbReference>
<proteinExistence type="predicted"/>
<gene>
    <name evidence="2" type="ORF">BT96DRAFT_415511</name>
</gene>
<reference evidence="2" key="1">
    <citation type="journal article" date="2019" name="Environ. Microbiol.">
        <title>Fungal ecological strategies reflected in gene transcription - a case study of two litter decomposers.</title>
        <authorList>
            <person name="Barbi F."/>
            <person name="Kohler A."/>
            <person name="Barry K."/>
            <person name="Baskaran P."/>
            <person name="Daum C."/>
            <person name="Fauchery L."/>
            <person name="Ihrmark K."/>
            <person name="Kuo A."/>
            <person name="LaButti K."/>
            <person name="Lipzen A."/>
            <person name="Morin E."/>
            <person name="Grigoriev I.V."/>
            <person name="Henrissat B."/>
            <person name="Lindahl B."/>
            <person name="Martin F."/>
        </authorList>
    </citation>
    <scope>NUCLEOTIDE SEQUENCE</scope>
    <source>
        <strain evidence="2">JB14</strain>
    </source>
</reference>
<dbReference type="Proteomes" id="UP000799118">
    <property type="component" value="Unassembled WGS sequence"/>
</dbReference>
<name>A0A6A4GU75_9AGAR</name>
<accession>A0A6A4GU75</accession>
<sequence>MFSCFFSAEVGASMVLSVLSTSFSVHRTCPTHKSQHYPLVRSELMSVQACHLQGRHHKRMSVMGQLRNSPPSDGLFRTCNSKRKKNGI</sequence>
<evidence type="ECO:0000313" key="2">
    <source>
        <dbReference type="EMBL" id="KAE9388996.1"/>
    </source>
</evidence>